<dbReference type="EMBL" id="JAUGQQ010000005">
    <property type="protein sequence ID" value="MDN3724523.1"/>
    <property type="molecule type" value="Genomic_DNA"/>
</dbReference>
<keyword evidence="2" id="KW-1185">Reference proteome</keyword>
<dbReference type="RefSeq" id="WP_290254614.1">
    <property type="nucleotide sequence ID" value="NZ_JAUGQQ010000005.1"/>
</dbReference>
<protein>
    <recommendedName>
        <fullName evidence="3">Lipoprotein</fullName>
    </recommendedName>
</protein>
<gene>
    <name evidence="1" type="ORF">QRD02_09020</name>
</gene>
<evidence type="ECO:0008006" key="3">
    <source>
        <dbReference type="Google" id="ProtNLM"/>
    </source>
</evidence>
<accession>A0ABT8DMR1</accession>
<evidence type="ECO:0000313" key="2">
    <source>
        <dbReference type="Proteomes" id="UP001244787"/>
    </source>
</evidence>
<dbReference type="Proteomes" id="UP001244787">
    <property type="component" value="Unassembled WGS sequence"/>
</dbReference>
<sequence length="278" mass="30569">MKIVSFKFSIVFFLIGVFTLLSCEKDENDEQQEEVNFTSEDSARAARMDNVAEGTFNIMEQAFVENETGGRGPNMVSLFPQCTEITVGMDGNVFTILLDFGASCTLNNGNVVSGSILLEYGPLVAGTYTVNYSFQDFTFNENGVSGGGEILYEIANQNDNPQSTVNESITISFPNTTVTGTRNGIRISEWVEGVGSGNWMDNVYHVTGNWQTEFTNGFDRSGEVTQELVRKLSCRYLVSGILEVTQDGVSAVIDFGNGECDNQAVFIFNGEEYPFIMN</sequence>
<evidence type="ECO:0000313" key="1">
    <source>
        <dbReference type="EMBL" id="MDN3724523.1"/>
    </source>
</evidence>
<reference evidence="1 2" key="1">
    <citation type="submission" date="2023-06" db="EMBL/GenBank/DDBJ databases">
        <authorList>
            <person name="Ye Y.-Q."/>
            <person name="Du Z.-J."/>
        </authorList>
    </citation>
    <scope>NUCLEOTIDE SEQUENCE [LARGE SCALE GENOMIC DNA]</scope>
    <source>
        <strain evidence="1 2">SDUM287046</strain>
    </source>
</reference>
<name>A0ABT8DMR1_9FLAO</name>
<organism evidence="1 2">
    <name type="scientific">Aequorivita aurantiaca</name>
    <dbReference type="NCBI Taxonomy" id="3053356"/>
    <lineage>
        <taxon>Bacteria</taxon>
        <taxon>Pseudomonadati</taxon>
        <taxon>Bacteroidota</taxon>
        <taxon>Flavobacteriia</taxon>
        <taxon>Flavobacteriales</taxon>
        <taxon>Flavobacteriaceae</taxon>
        <taxon>Aequorivita</taxon>
    </lineage>
</organism>
<comment type="caution">
    <text evidence="1">The sequence shown here is derived from an EMBL/GenBank/DDBJ whole genome shotgun (WGS) entry which is preliminary data.</text>
</comment>
<proteinExistence type="predicted"/>
<dbReference type="PROSITE" id="PS51257">
    <property type="entry name" value="PROKAR_LIPOPROTEIN"/>
    <property type="match status" value="1"/>
</dbReference>